<feature type="signal peptide" evidence="5">
    <location>
        <begin position="1"/>
        <end position="26"/>
    </location>
</feature>
<dbReference type="PANTHER" id="PTHR30600">
    <property type="entry name" value="CYTOCHROME C PEROXIDASE-RELATED"/>
    <property type="match status" value="1"/>
</dbReference>
<evidence type="ECO:0000313" key="8">
    <source>
        <dbReference type="Proteomes" id="UP000051681"/>
    </source>
</evidence>
<dbReference type="EMBL" id="CYSF01000017">
    <property type="protein sequence ID" value="CUH85555.1"/>
    <property type="molecule type" value="Genomic_DNA"/>
</dbReference>
<dbReference type="PROSITE" id="PS51007">
    <property type="entry name" value="CYTC"/>
    <property type="match status" value="2"/>
</dbReference>
<feature type="chain" id="PRO_5006015807" evidence="5">
    <location>
        <begin position="27"/>
        <end position="510"/>
    </location>
</feature>
<dbReference type="OrthoDB" id="9805202at2"/>
<keyword evidence="2 4" id="KW-0479">Metal-binding</keyword>
<dbReference type="PIRSF" id="PIRSF028099">
    <property type="entry name" value="DUF1111"/>
    <property type="match status" value="1"/>
</dbReference>
<dbReference type="InterPro" id="IPR036909">
    <property type="entry name" value="Cyt_c-like_dom_sf"/>
</dbReference>
<proteinExistence type="predicted"/>
<evidence type="ECO:0000256" key="1">
    <source>
        <dbReference type="ARBA" id="ARBA00022617"/>
    </source>
</evidence>
<accession>A0A0N7M2A4</accession>
<dbReference type="InterPro" id="IPR009056">
    <property type="entry name" value="Cyt_c-like_dom"/>
</dbReference>
<dbReference type="AlphaFoldDB" id="A0A0N7M2A4"/>
<feature type="domain" description="Cytochrome c" evidence="6">
    <location>
        <begin position="94"/>
        <end position="208"/>
    </location>
</feature>
<dbReference type="GO" id="GO:0009055">
    <property type="term" value="F:electron transfer activity"/>
    <property type="evidence" value="ECO:0007669"/>
    <property type="project" value="InterPro"/>
</dbReference>
<dbReference type="GO" id="GO:0004130">
    <property type="term" value="F:cytochrome-c peroxidase activity"/>
    <property type="evidence" value="ECO:0007669"/>
    <property type="project" value="TreeGrafter"/>
</dbReference>
<gene>
    <name evidence="7" type="ORF">TM5383_02789</name>
</gene>
<evidence type="ECO:0000313" key="7">
    <source>
        <dbReference type="EMBL" id="CUH85555.1"/>
    </source>
</evidence>
<evidence type="ECO:0000256" key="2">
    <source>
        <dbReference type="ARBA" id="ARBA00022723"/>
    </source>
</evidence>
<keyword evidence="8" id="KW-1185">Reference proteome</keyword>
<keyword evidence="3 4" id="KW-0408">Iron</keyword>
<dbReference type="GO" id="GO:0020037">
    <property type="term" value="F:heme binding"/>
    <property type="evidence" value="ECO:0007669"/>
    <property type="project" value="InterPro"/>
</dbReference>
<dbReference type="SUPFAM" id="SSF46626">
    <property type="entry name" value="Cytochrome c"/>
    <property type="match status" value="1"/>
</dbReference>
<name>A0A0N7M2A4_9RHOB</name>
<sequence length="510" mass="54748">MFLRPTPHAPLAALFLTTTIALPAMAVDLSQDLHLSLQPRTTAEAARIDAVRQAPTDFTTPQPFETLSAGRATVAIAPDEKVLSHPAASLDETLDFELGRSLFEKLWVAAPSSTRASDGLGPIYNARACSGCHINDGRGHAPSSPQDDAKSFALKLSIPAPLDDRMSEIEGWIATQPEPNYGSQIQDFATATVGAEAQIIVTYNPHPVTLGDGTVVTLRRPDVSLTQMTHGALHDDVMLSPRIAPPLAGLGLIEAIPAADILALADPEDADGNGISGRAAVAWSVEHDTWMLGRFGHKATQPTVRQQVAGALSTDLGLSTPLFPAPWGDCTEAQTDCRTAPHGDQDVRVHEVDDIGLDLMTLYTANLGVPERRNAAAPPVLRGKEIFHTAGCADCHTPSFVTHRLPDQPERSFQLIWPYSDFLLHDMGDGLRDSRPEGLATEREWRTPPLWGIGLAQTASAEAGFLHDGRARTLMEAVLWHGGEAAASQAHVRQLNETDRAALIAFLESL</sequence>
<dbReference type="InterPro" id="IPR010538">
    <property type="entry name" value="DHOR"/>
</dbReference>
<evidence type="ECO:0000256" key="3">
    <source>
        <dbReference type="ARBA" id="ARBA00023004"/>
    </source>
</evidence>
<protein>
    <submittedName>
        <fullName evidence="7">Putative thiol oxidoreductase</fullName>
    </submittedName>
</protein>
<dbReference type="InterPro" id="IPR051395">
    <property type="entry name" value="Cytochrome_c_Peroxidase/MauG"/>
</dbReference>
<dbReference type="Gene3D" id="1.10.760.10">
    <property type="entry name" value="Cytochrome c-like domain"/>
    <property type="match status" value="1"/>
</dbReference>
<dbReference type="STRING" id="340021.TM5383_02789"/>
<dbReference type="Pfam" id="PF06537">
    <property type="entry name" value="DHOR"/>
    <property type="match status" value="1"/>
</dbReference>
<dbReference type="PANTHER" id="PTHR30600:SF4">
    <property type="entry name" value="CYTOCHROME C DOMAIN-CONTAINING PROTEIN"/>
    <property type="match status" value="1"/>
</dbReference>
<organism evidence="7 8">
    <name type="scientific">Thalassovita mediterranea</name>
    <dbReference type="NCBI Taxonomy" id="340021"/>
    <lineage>
        <taxon>Bacteria</taxon>
        <taxon>Pseudomonadati</taxon>
        <taxon>Pseudomonadota</taxon>
        <taxon>Alphaproteobacteria</taxon>
        <taxon>Rhodobacterales</taxon>
        <taxon>Roseobacteraceae</taxon>
        <taxon>Thalassovita</taxon>
    </lineage>
</organism>
<feature type="domain" description="Cytochrome c" evidence="6">
    <location>
        <begin position="378"/>
        <end position="510"/>
    </location>
</feature>
<keyword evidence="1 4" id="KW-0349">Heme</keyword>
<evidence type="ECO:0000256" key="4">
    <source>
        <dbReference type="PROSITE-ProRule" id="PRU00433"/>
    </source>
</evidence>
<reference evidence="7 8" key="1">
    <citation type="submission" date="2015-09" db="EMBL/GenBank/DDBJ databases">
        <authorList>
            <consortium name="Swine Surveillance"/>
        </authorList>
    </citation>
    <scope>NUCLEOTIDE SEQUENCE [LARGE SCALE GENOMIC DNA]</scope>
    <source>
        <strain evidence="7 8">CECT 8383</strain>
    </source>
</reference>
<evidence type="ECO:0000259" key="6">
    <source>
        <dbReference type="PROSITE" id="PS51007"/>
    </source>
</evidence>
<keyword evidence="5" id="KW-0732">Signal</keyword>
<dbReference type="RefSeq" id="WP_058319630.1">
    <property type="nucleotide sequence ID" value="NZ_CYSF01000017.1"/>
</dbReference>
<dbReference type="Proteomes" id="UP000051681">
    <property type="component" value="Unassembled WGS sequence"/>
</dbReference>
<evidence type="ECO:0000256" key="5">
    <source>
        <dbReference type="SAM" id="SignalP"/>
    </source>
</evidence>
<dbReference type="GO" id="GO:0046872">
    <property type="term" value="F:metal ion binding"/>
    <property type="evidence" value="ECO:0007669"/>
    <property type="project" value="UniProtKB-KW"/>
</dbReference>